<dbReference type="Proteomes" id="UP001274830">
    <property type="component" value="Unassembled WGS sequence"/>
</dbReference>
<organism evidence="2 3">
    <name type="scientific">Recurvomyces mirabilis</name>
    <dbReference type="NCBI Taxonomy" id="574656"/>
    <lineage>
        <taxon>Eukaryota</taxon>
        <taxon>Fungi</taxon>
        <taxon>Dikarya</taxon>
        <taxon>Ascomycota</taxon>
        <taxon>Pezizomycotina</taxon>
        <taxon>Dothideomycetes</taxon>
        <taxon>Dothideomycetidae</taxon>
        <taxon>Mycosphaerellales</taxon>
        <taxon>Teratosphaeriaceae</taxon>
        <taxon>Recurvomyces</taxon>
    </lineage>
</organism>
<dbReference type="EMBL" id="JAUTXT010000003">
    <property type="protein sequence ID" value="KAK3678769.1"/>
    <property type="molecule type" value="Genomic_DNA"/>
</dbReference>
<proteinExistence type="predicted"/>
<evidence type="ECO:0000256" key="1">
    <source>
        <dbReference type="SAM" id="MobiDB-lite"/>
    </source>
</evidence>
<accession>A0AAE0WVT3</accession>
<evidence type="ECO:0000313" key="2">
    <source>
        <dbReference type="EMBL" id="KAK3678769.1"/>
    </source>
</evidence>
<protein>
    <submittedName>
        <fullName evidence="2">Uncharacterized protein</fullName>
    </submittedName>
</protein>
<feature type="region of interest" description="Disordered" evidence="1">
    <location>
        <begin position="77"/>
        <end position="97"/>
    </location>
</feature>
<reference evidence="2" key="1">
    <citation type="submission" date="2023-07" db="EMBL/GenBank/DDBJ databases">
        <title>Black Yeasts Isolated from many extreme environments.</title>
        <authorList>
            <person name="Coleine C."/>
            <person name="Stajich J.E."/>
            <person name="Selbmann L."/>
        </authorList>
    </citation>
    <scope>NUCLEOTIDE SEQUENCE</scope>
    <source>
        <strain evidence="2">CCFEE 5485</strain>
    </source>
</reference>
<evidence type="ECO:0000313" key="3">
    <source>
        <dbReference type="Proteomes" id="UP001274830"/>
    </source>
</evidence>
<dbReference type="AlphaFoldDB" id="A0AAE0WVT3"/>
<keyword evidence="3" id="KW-1185">Reference proteome</keyword>
<gene>
    <name evidence="2" type="ORF">LTR78_001222</name>
</gene>
<sequence length="321" mass="36377">MSYLVRTERILAYVFAFSLTRMTYSMSDTRTHDLKFRQGHESGDFLCCTIRSYLWALGPFMKLTCLEMSSGVHTSRGSFTGKAKSQRSGHNKSVGVTSRDESCRANFFGLPAELRIQIYEHVAEQTKIILPAVRSRGKVPNAPGLLMACRRTRQEYYPILLCTAAITVEVIRYDFDNFINVLASMSEEDEAALRSNQRVTVILSLFCSTTREERPALLRWLLHSYRITTKDAGERIPVSYDISSATRARLPAGSRKTATNLSMCRDTLRLCRNILTLAGIVKEQLEPSYALPELERIVADLRKCLQKMDDEARALRDAEHG</sequence>
<comment type="caution">
    <text evidence="2">The sequence shown here is derived from an EMBL/GenBank/DDBJ whole genome shotgun (WGS) entry which is preliminary data.</text>
</comment>
<name>A0AAE0WVT3_9PEZI</name>